<reference evidence="10 11" key="1">
    <citation type="submission" date="2017-11" db="EMBL/GenBank/DDBJ databases">
        <title>Genome-resolved metagenomics identifies genetic mobility, metabolic interactions, and unexpected diversity in perchlorate-reducing communities.</title>
        <authorList>
            <person name="Barnum T.P."/>
            <person name="Figueroa I.A."/>
            <person name="Carlstrom C.I."/>
            <person name="Lucas L.N."/>
            <person name="Engelbrektson A.L."/>
            <person name="Coates J.D."/>
        </authorList>
    </citation>
    <scope>NUCLEOTIDE SEQUENCE [LARGE SCALE GENOMIC DNA]</scope>
    <source>
        <strain evidence="10">BM706</strain>
    </source>
</reference>
<comment type="caution">
    <text evidence="10">The sequence shown here is derived from an EMBL/GenBank/DDBJ whole genome shotgun (WGS) entry which is preliminary data.</text>
</comment>
<evidence type="ECO:0000313" key="10">
    <source>
        <dbReference type="EMBL" id="PLX17659.1"/>
    </source>
</evidence>
<evidence type="ECO:0000256" key="2">
    <source>
        <dbReference type="ARBA" id="ARBA00005346"/>
    </source>
</evidence>
<evidence type="ECO:0000256" key="5">
    <source>
        <dbReference type="ARBA" id="ARBA00022989"/>
    </source>
</evidence>
<evidence type="ECO:0000259" key="9">
    <source>
        <dbReference type="Pfam" id="PF00361"/>
    </source>
</evidence>
<dbReference type="EMBL" id="PKTG01000083">
    <property type="protein sequence ID" value="PLX17659.1"/>
    <property type="molecule type" value="Genomic_DNA"/>
</dbReference>
<evidence type="ECO:0000313" key="11">
    <source>
        <dbReference type="Proteomes" id="UP000234857"/>
    </source>
</evidence>
<dbReference type="Proteomes" id="UP000234857">
    <property type="component" value="Unassembled WGS sequence"/>
</dbReference>
<feature type="transmembrane region" description="Helical" evidence="8">
    <location>
        <begin position="41"/>
        <end position="62"/>
    </location>
</feature>
<dbReference type="AlphaFoldDB" id="A0A2N5ZG86"/>
<comment type="subcellular location">
    <subcellularLocation>
        <location evidence="1">Cell membrane</location>
        <topology evidence="1">Multi-pass membrane protein</topology>
    </subcellularLocation>
    <subcellularLocation>
        <location evidence="7">Membrane</location>
        <topology evidence="7">Multi-pass membrane protein</topology>
    </subcellularLocation>
</comment>
<feature type="domain" description="NADH:quinone oxidoreductase/Mrp antiporter transmembrane" evidence="9">
    <location>
        <begin position="133"/>
        <end position="334"/>
    </location>
</feature>
<feature type="transmembrane region" description="Helical" evidence="8">
    <location>
        <begin position="118"/>
        <end position="134"/>
    </location>
</feature>
<keyword evidence="4 7" id="KW-0812">Transmembrane</keyword>
<dbReference type="PANTHER" id="PTHR42703:SF1">
    <property type="entry name" value="NA(+)_H(+) ANTIPORTER SUBUNIT D1"/>
    <property type="match status" value="1"/>
</dbReference>
<dbReference type="InterPro" id="IPR050586">
    <property type="entry name" value="CPA3_Na-H_Antiporter_D"/>
</dbReference>
<evidence type="ECO:0000256" key="6">
    <source>
        <dbReference type="ARBA" id="ARBA00023136"/>
    </source>
</evidence>
<keyword evidence="3" id="KW-1003">Cell membrane</keyword>
<feature type="transmembrane region" description="Helical" evidence="8">
    <location>
        <begin position="232"/>
        <end position="252"/>
    </location>
</feature>
<feature type="transmembrane region" description="Helical" evidence="8">
    <location>
        <begin position="12"/>
        <end position="34"/>
    </location>
</feature>
<keyword evidence="6 8" id="KW-0472">Membrane</keyword>
<feature type="transmembrane region" description="Helical" evidence="8">
    <location>
        <begin position="293"/>
        <end position="311"/>
    </location>
</feature>
<protein>
    <recommendedName>
        <fullName evidence="9">NADH:quinone oxidoreductase/Mrp antiporter transmembrane domain-containing protein</fullName>
    </recommendedName>
</protein>
<feature type="transmembrane region" description="Helical" evidence="8">
    <location>
        <begin position="435"/>
        <end position="453"/>
    </location>
</feature>
<feature type="transmembrane region" description="Helical" evidence="8">
    <location>
        <begin position="168"/>
        <end position="187"/>
    </location>
</feature>
<gene>
    <name evidence="10" type="ORF">C0601_06420</name>
</gene>
<organism evidence="10 11">
    <name type="scientific">Muiribacterium halophilum</name>
    <dbReference type="NCBI Taxonomy" id="2053465"/>
    <lineage>
        <taxon>Bacteria</taxon>
        <taxon>Candidatus Muiribacteriota</taxon>
        <taxon>Candidatus Muiribacteriia</taxon>
        <taxon>Candidatus Muiribacteriales</taxon>
        <taxon>Candidatus Muiribacteriaceae</taxon>
        <taxon>Candidatus Muiribacterium</taxon>
    </lineage>
</organism>
<comment type="similarity">
    <text evidence="2">Belongs to the CPA3 antiporters (TC 2.A.63) subunit D family.</text>
</comment>
<evidence type="ECO:0000256" key="8">
    <source>
        <dbReference type="SAM" id="Phobius"/>
    </source>
</evidence>
<feature type="transmembrane region" description="Helical" evidence="8">
    <location>
        <begin position="140"/>
        <end position="156"/>
    </location>
</feature>
<evidence type="ECO:0000256" key="3">
    <source>
        <dbReference type="ARBA" id="ARBA00022475"/>
    </source>
</evidence>
<evidence type="ECO:0000256" key="7">
    <source>
        <dbReference type="RuleBase" id="RU000320"/>
    </source>
</evidence>
<feature type="transmembrane region" description="Helical" evidence="8">
    <location>
        <begin position="473"/>
        <end position="492"/>
    </location>
</feature>
<evidence type="ECO:0000256" key="4">
    <source>
        <dbReference type="ARBA" id="ARBA00022692"/>
    </source>
</evidence>
<proteinExistence type="inferred from homology"/>
<feature type="transmembrane region" description="Helical" evidence="8">
    <location>
        <begin position="374"/>
        <end position="391"/>
    </location>
</feature>
<dbReference type="InterPro" id="IPR001750">
    <property type="entry name" value="ND/Mrp_TM"/>
</dbReference>
<name>A0A2N5ZG86_MUIH1</name>
<keyword evidence="5 8" id="KW-1133">Transmembrane helix</keyword>
<dbReference type="GO" id="GO:0005886">
    <property type="term" value="C:plasma membrane"/>
    <property type="evidence" value="ECO:0007669"/>
    <property type="project" value="UniProtKB-SubCell"/>
</dbReference>
<feature type="transmembrane region" description="Helical" evidence="8">
    <location>
        <begin position="88"/>
        <end position="106"/>
    </location>
</feature>
<feature type="transmembrane region" description="Helical" evidence="8">
    <location>
        <begin position="403"/>
        <end position="423"/>
    </location>
</feature>
<feature type="transmembrane region" description="Helical" evidence="8">
    <location>
        <begin position="199"/>
        <end position="220"/>
    </location>
</feature>
<dbReference type="Pfam" id="PF00361">
    <property type="entry name" value="Proton_antipo_M"/>
    <property type="match status" value="1"/>
</dbReference>
<evidence type="ECO:0000256" key="1">
    <source>
        <dbReference type="ARBA" id="ARBA00004651"/>
    </source>
</evidence>
<feature type="transmembrane region" description="Helical" evidence="8">
    <location>
        <begin position="343"/>
        <end position="362"/>
    </location>
</feature>
<sequence>MIFMNRAEIIDLLIIYPFIPAGMMLFTLFCKTVFKKDISIFTTNLSVIVQYFMGGSIFLFFFNNPSKLVFPLNGFFGSITLMFDTYKLFFLAAYMATTSIVLISGHINESFRNYQERILLLLFFTGCSGIIVSGDMFNFFVYYELMIICAYVLIGSNKKYSASLKYMIFGALSSIFLLSGIIVNYLYTGMLSFPGDYSMPVLACIFFILSFMLKSAIFPFSWVSTCHSAARVGFSAMLSSFTLITGIFGLYYLALPGLRSNGMILNDILIIAYLSSLISAWNVFKAVKIKKMIAWSSVYAVSNAIILLMHGQIFYSFVYISAHSIYKTVMFLVCRTDHRLSKVLFNLCVMTAGGVFPFMIFLLKAHHNVFEESLLIIGSFLVMAGLFRVVPKGDVRLTDNATWVFLMFLILNISLFFFSTRFIDFKAQLVDYNSFISRIYISFVILGVSWLTAKNRRAQVLYKETKEFPMRSLNRELAVSIIMFLILILTFGR</sequence>
<accession>A0A2N5ZG86</accession>
<dbReference type="PANTHER" id="PTHR42703">
    <property type="entry name" value="NADH DEHYDROGENASE"/>
    <property type="match status" value="1"/>
</dbReference>
<feature type="transmembrane region" description="Helical" evidence="8">
    <location>
        <begin position="264"/>
        <end position="284"/>
    </location>
</feature>